<organism evidence="3 4">
    <name type="scientific">Phyllotreta striolata</name>
    <name type="common">Striped flea beetle</name>
    <name type="synonym">Crioceris striolata</name>
    <dbReference type="NCBI Taxonomy" id="444603"/>
    <lineage>
        <taxon>Eukaryota</taxon>
        <taxon>Metazoa</taxon>
        <taxon>Ecdysozoa</taxon>
        <taxon>Arthropoda</taxon>
        <taxon>Hexapoda</taxon>
        <taxon>Insecta</taxon>
        <taxon>Pterygota</taxon>
        <taxon>Neoptera</taxon>
        <taxon>Endopterygota</taxon>
        <taxon>Coleoptera</taxon>
        <taxon>Polyphaga</taxon>
        <taxon>Cucujiformia</taxon>
        <taxon>Chrysomeloidea</taxon>
        <taxon>Chrysomelidae</taxon>
        <taxon>Galerucinae</taxon>
        <taxon>Alticini</taxon>
        <taxon>Phyllotreta</taxon>
    </lineage>
</organism>
<dbReference type="InterPro" id="IPR036058">
    <property type="entry name" value="Kazal_dom_sf"/>
</dbReference>
<sequence length="85" mass="9644">MKIIAFHIYVLYFITLMLIEPNLARVVLRFNTGLSDSNELVCPCAKIEMPVCGTDGHVYDNKCLLECQKLVHPDLEETKTCIFAP</sequence>
<accession>A0A9N9TI90</accession>
<evidence type="ECO:0000313" key="4">
    <source>
        <dbReference type="Proteomes" id="UP001153712"/>
    </source>
</evidence>
<evidence type="ECO:0000256" key="1">
    <source>
        <dbReference type="SAM" id="Phobius"/>
    </source>
</evidence>
<dbReference type="Proteomes" id="UP001153712">
    <property type="component" value="Chromosome 2"/>
</dbReference>
<evidence type="ECO:0000259" key="2">
    <source>
        <dbReference type="PROSITE" id="PS00282"/>
    </source>
</evidence>
<dbReference type="SUPFAM" id="SSF100895">
    <property type="entry name" value="Kazal-type serine protease inhibitors"/>
    <property type="match status" value="1"/>
</dbReference>
<dbReference type="OrthoDB" id="126772at2759"/>
<keyword evidence="4" id="KW-1185">Reference proteome</keyword>
<keyword evidence="1" id="KW-1133">Transmembrane helix</keyword>
<dbReference type="InterPro" id="IPR002350">
    <property type="entry name" value="Kazal_dom"/>
</dbReference>
<dbReference type="Pfam" id="PF00050">
    <property type="entry name" value="Kazal_1"/>
    <property type="match status" value="1"/>
</dbReference>
<keyword evidence="1" id="KW-0812">Transmembrane</keyword>
<gene>
    <name evidence="3" type="ORF">PHYEVI_LOCUS5472</name>
</gene>
<feature type="transmembrane region" description="Helical" evidence="1">
    <location>
        <begin position="6"/>
        <end position="28"/>
    </location>
</feature>
<dbReference type="EMBL" id="OU900095">
    <property type="protein sequence ID" value="CAG9859096.1"/>
    <property type="molecule type" value="Genomic_DNA"/>
</dbReference>
<evidence type="ECO:0000313" key="3">
    <source>
        <dbReference type="EMBL" id="CAG9859096.1"/>
    </source>
</evidence>
<name>A0A9N9TI90_PHYSR</name>
<dbReference type="Gene3D" id="3.30.60.30">
    <property type="match status" value="1"/>
</dbReference>
<reference evidence="3" key="1">
    <citation type="submission" date="2022-01" db="EMBL/GenBank/DDBJ databases">
        <authorList>
            <person name="King R."/>
        </authorList>
    </citation>
    <scope>NUCLEOTIDE SEQUENCE</scope>
</reference>
<proteinExistence type="predicted"/>
<dbReference type="SMART" id="SM00280">
    <property type="entry name" value="KAZAL"/>
    <property type="match status" value="1"/>
</dbReference>
<dbReference type="PROSITE" id="PS00282">
    <property type="entry name" value="KAZAL_1"/>
    <property type="match status" value="1"/>
</dbReference>
<keyword evidence="1" id="KW-0472">Membrane</keyword>
<protein>
    <recommendedName>
        <fullName evidence="2">Kazal-like domain-containing protein</fullName>
    </recommendedName>
</protein>
<dbReference type="CDD" id="cd00104">
    <property type="entry name" value="KAZAL_FS"/>
    <property type="match status" value="1"/>
</dbReference>
<feature type="domain" description="Kazal-like" evidence="2">
    <location>
        <begin position="44"/>
        <end position="67"/>
    </location>
</feature>
<dbReference type="AlphaFoldDB" id="A0A9N9TI90"/>